<gene>
    <name evidence="3" type="ORF">SUNI508_01157</name>
</gene>
<feature type="region of interest" description="Disordered" evidence="2">
    <location>
        <begin position="1"/>
        <end position="29"/>
    </location>
</feature>
<dbReference type="PANTHER" id="PTHR39607:SF1">
    <property type="entry name" value="B-ZIP TRANSCRIPTION FACTOR (EUROFUNG)"/>
    <property type="match status" value="1"/>
</dbReference>
<evidence type="ECO:0000313" key="3">
    <source>
        <dbReference type="EMBL" id="KAK9419180.1"/>
    </source>
</evidence>
<protein>
    <recommendedName>
        <fullName evidence="5">BZIP domain-containing protein</fullName>
    </recommendedName>
</protein>
<reference evidence="3 4" key="1">
    <citation type="journal article" date="2024" name="J. Plant Pathol.">
        <title>Sequence and assembly of the genome of Seiridium unicorne, isolate CBS 538.82, causal agent of cypress canker disease.</title>
        <authorList>
            <person name="Scali E."/>
            <person name="Rocca G.D."/>
            <person name="Danti R."/>
            <person name="Garbelotto M."/>
            <person name="Barberini S."/>
            <person name="Baroncelli R."/>
            <person name="Emiliani G."/>
        </authorList>
    </citation>
    <scope>NUCLEOTIDE SEQUENCE [LARGE SCALE GENOMIC DNA]</scope>
    <source>
        <strain evidence="3 4">BM-138-508</strain>
    </source>
</reference>
<dbReference type="CDD" id="cd00303">
    <property type="entry name" value="retropepsin_like"/>
    <property type="match status" value="2"/>
</dbReference>
<evidence type="ECO:0000313" key="4">
    <source>
        <dbReference type="Proteomes" id="UP001408356"/>
    </source>
</evidence>
<dbReference type="PANTHER" id="PTHR39607">
    <property type="entry name" value="XANTHOCILLIN BIOSYNTHESIS CLUSTER TRANSCRIPTION FACTOR XANC-RELATED"/>
    <property type="match status" value="1"/>
</dbReference>
<dbReference type="InterPro" id="IPR021109">
    <property type="entry name" value="Peptidase_aspartic_dom_sf"/>
</dbReference>
<proteinExistence type="predicted"/>
<dbReference type="InterPro" id="IPR046347">
    <property type="entry name" value="bZIP_sf"/>
</dbReference>
<evidence type="ECO:0000256" key="1">
    <source>
        <dbReference type="SAM" id="Coils"/>
    </source>
</evidence>
<sequence>MFATYAASPPPPPPPRWGTSSAFASSANPTEDWAKISDLAERRRIQNRIGQRNYRKKLKRRLEDLERRAAASHEEPLEPKATQIDDTVSESLPEAVDRRVLSEVIRLAKVAAPSRIRPTSTLTAHSHKSLQQPLRENRRKVLRVAINGQEDVACPDSGSQKNIVVESWAKQNRLRIRRGREDQRIFELGNGNKIRSVGRVRTRVRLLAGDPYPQKEWFYVFANCPVPLILGMPFLERNEILTKNRSLLEDCPLAYSQIDSVFWIGSVRNRLRCSLDSHKAIAVADTGSDINLMSLDYAKREGYQIDRRRECRRRLQFGDGSQADTVGQVYIHNLTLDWRGSETRPVPMSPPLADMDVNAPSFDQGTNGESGSAQLSAVFFVLPGLTCDIIFGRDLLELTDAFNLCPDLKSSEEARRDVLAELNIIIDRGRIAEFLRSLRKKPDSAAAVQSDIERHDSERHAYWYRMSQLEEEIARSTGLILEQKRAVKEKILREWETNHVNCQFCVQV</sequence>
<keyword evidence="1" id="KW-0175">Coiled coil</keyword>
<dbReference type="EMBL" id="JARVKF010000330">
    <property type="protein sequence ID" value="KAK9419180.1"/>
    <property type="molecule type" value="Genomic_DNA"/>
</dbReference>
<dbReference type="InterPro" id="IPR052635">
    <property type="entry name" value="Sec_Metab_Biosynth_Reg"/>
</dbReference>
<name>A0ABR2UWY4_9PEZI</name>
<dbReference type="CDD" id="cd14688">
    <property type="entry name" value="bZIP_YAP"/>
    <property type="match status" value="1"/>
</dbReference>
<keyword evidence="4" id="KW-1185">Reference proteome</keyword>
<feature type="compositionally biased region" description="Polar residues" evidence="2">
    <location>
        <begin position="18"/>
        <end position="29"/>
    </location>
</feature>
<evidence type="ECO:0008006" key="5">
    <source>
        <dbReference type="Google" id="ProtNLM"/>
    </source>
</evidence>
<feature type="coiled-coil region" evidence="1">
    <location>
        <begin position="48"/>
        <end position="75"/>
    </location>
</feature>
<accession>A0ABR2UWY4</accession>
<evidence type="ECO:0000256" key="2">
    <source>
        <dbReference type="SAM" id="MobiDB-lite"/>
    </source>
</evidence>
<organism evidence="3 4">
    <name type="scientific">Seiridium unicorne</name>
    <dbReference type="NCBI Taxonomy" id="138068"/>
    <lineage>
        <taxon>Eukaryota</taxon>
        <taxon>Fungi</taxon>
        <taxon>Dikarya</taxon>
        <taxon>Ascomycota</taxon>
        <taxon>Pezizomycotina</taxon>
        <taxon>Sordariomycetes</taxon>
        <taxon>Xylariomycetidae</taxon>
        <taxon>Amphisphaeriales</taxon>
        <taxon>Sporocadaceae</taxon>
        <taxon>Seiridium</taxon>
    </lineage>
</organism>
<dbReference type="Proteomes" id="UP001408356">
    <property type="component" value="Unassembled WGS sequence"/>
</dbReference>
<dbReference type="Gene3D" id="2.40.70.10">
    <property type="entry name" value="Acid Proteases"/>
    <property type="match status" value="2"/>
</dbReference>
<dbReference type="SUPFAM" id="SSF57959">
    <property type="entry name" value="Leucine zipper domain"/>
    <property type="match status" value="1"/>
</dbReference>
<comment type="caution">
    <text evidence="3">The sequence shown here is derived from an EMBL/GenBank/DDBJ whole genome shotgun (WGS) entry which is preliminary data.</text>
</comment>